<name>A0A8H5F9N3_9AGAR</name>
<comment type="caution">
    <text evidence="2">The sequence shown here is derived from an EMBL/GenBank/DDBJ whole genome shotgun (WGS) entry which is preliminary data.</text>
</comment>
<evidence type="ECO:0000313" key="4">
    <source>
        <dbReference type="Proteomes" id="UP000541558"/>
    </source>
</evidence>
<feature type="region of interest" description="Disordered" evidence="1">
    <location>
        <begin position="15"/>
        <end position="38"/>
    </location>
</feature>
<sequence>MGAVHPAPVIVQPIAASDRVSESSGDGSPALKRPNQGVEWDDGRDGLCDACSASVASWLIAVKLLCATVDALPST</sequence>
<proteinExistence type="predicted"/>
<evidence type="ECO:0000256" key="1">
    <source>
        <dbReference type="SAM" id="MobiDB-lite"/>
    </source>
</evidence>
<evidence type="ECO:0000313" key="3">
    <source>
        <dbReference type="EMBL" id="KAF5328977.1"/>
    </source>
</evidence>
<protein>
    <submittedName>
        <fullName evidence="2">Uncharacterized protein</fullName>
    </submittedName>
</protein>
<keyword evidence="4" id="KW-1185">Reference proteome</keyword>
<accession>A0A8H5F9N3</accession>
<dbReference type="EMBL" id="JAACJK010000124">
    <property type="protein sequence ID" value="KAF5328977.1"/>
    <property type="molecule type" value="Genomic_DNA"/>
</dbReference>
<organism evidence="2 4">
    <name type="scientific">Ephemerocybe angulata</name>
    <dbReference type="NCBI Taxonomy" id="980116"/>
    <lineage>
        <taxon>Eukaryota</taxon>
        <taxon>Fungi</taxon>
        <taxon>Dikarya</taxon>
        <taxon>Basidiomycota</taxon>
        <taxon>Agaricomycotina</taxon>
        <taxon>Agaricomycetes</taxon>
        <taxon>Agaricomycetidae</taxon>
        <taxon>Agaricales</taxon>
        <taxon>Agaricineae</taxon>
        <taxon>Psathyrellaceae</taxon>
        <taxon>Ephemerocybe</taxon>
    </lineage>
</organism>
<dbReference type="Proteomes" id="UP000541558">
    <property type="component" value="Unassembled WGS sequence"/>
</dbReference>
<reference evidence="2 4" key="1">
    <citation type="journal article" date="2020" name="ISME J.">
        <title>Uncovering the hidden diversity of litter-decomposition mechanisms in mushroom-forming fungi.</title>
        <authorList>
            <person name="Floudas D."/>
            <person name="Bentzer J."/>
            <person name="Ahren D."/>
            <person name="Johansson T."/>
            <person name="Persson P."/>
            <person name="Tunlid A."/>
        </authorList>
    </citation>
    <scope>NUCLEOTIDE SEQUENCE [LARGE SCALE GENOMIC DNA]</scope>
    <source>
        <strain evidence="2 4">CBS 175.51</strain>
    </source>
</reference>
<dbReference type="AlphaFoldDB" id="A0A8H5F9N3"/>
<dbReference type="EMBL" id="JAACJK010000124">
    <property type="protein sequence ID" value="KAF5328945.1"/>
    <property type="molecule type" value="Genomic_DNA"/>
</dbReference>
<gene>
    <name evidence="3" type="ORF">D9611_013478</name>
    <name evidence="2" type="ORF">D9611_013491</name>
</gene>
<evidence type="ECO:0000313" key="2">
    <source>
        <dbReference type="EMBL" id="KAF5328945.1"/>
    </source>
</evidence>